<gene>
    <name evidence="5" type="ORF">BaRGS_00006872</name>
</gene>
<dbReference type="SUPFAM" id="SSF53187">
    <property type="entry name" value="Zn-dependent exopeptidases"/>
    <property type="match status" value="1"/>
</dbReference>
<dbReference type="Gene3D" id="3.40.630.10">
    <property type="entry name" value="Zn peptidases"/>
    <property type="match status" value="1"/>
</dbReference>
<dbReference type="SUPFAM" id="SSF49464">
    <property type="entry name" value="Carboxypeptidase regulatory domain-like"/>
    <property type="match status" value="1"/>
</dbReference>
<evidence type="ECO:0000256" key="1">
    <source>
        <dbReference type="ARBA" id="ARBA00005988"/>
    </source>
</evidence>
<dbReference type="InterPro" id="IPR050753">
    <property type="entry name" value="Peptidase_M14_domain"/>
</dbReference>
<dbReference type="InterPro" id="IPR008969">
    <property type="entry name" value="CarboxyPept-like_regulatory"/>
</dbReference>
<comment type="caution">
    <text evidence="5">The sequence shown here is derived from an EMBL/GenBank/DDBJ whole genome shotgun (WGS) entry which is preliminary data.</text>
</comment>
<feature type="domain" description="Peptidase M14" evidence="4">
    <location>
        <begin position="1"/>
        <end position="75"/>
    </location>
</feature>
<feature type="active site" description="Proton donor/acceptor" evidence="3">
    <location>
        <position position="45"/>
    </location>
</feature>
<evidence type="ECO:0000259" key="4">
    <source>
        <dbReference type="PROSITE" id="PS52035"/>
    </source>
</evidence>
<dbReference type="PANTHER" id="PTHR11532">
    <property type="entry name" value="PROTEASE M14 CARBOXYPEPTIDASE"/>
    <property type="match status" value="1"/>
</dbReference>
<dbReference type="InterPro" id="IPR000834">
    <property type="entry name" value="Peptidase_M14"/>
</dbReference>
<evidence type="ECO:0000313" key="5">
    <source>
        <dbReference type="EMBL" id="KAK7501786.1"/>
    </source>
</evidence>
<keyword evidence="6" id="KW-1185">Reference proteome</keyword>
<dbReference type="Pfam" id="PF13620">
    <property type="entry name" value="CarboxypepD_reg"/>
    <property type="match status" value="1"/>
</dbReference>
<protein>
    <recommendedName>
        <fullName evidence="4">Peptidase M14 domain-containing protein</fullName>
    </recommendedName>
</protein>
<dbReference type="EMBL" id="JACVVK020000029">
    <property type="protein sequence ID" value="KAK7501786.1"/>
    <property type="molecule type" value="Genomic_DNA"/>
</dbReference>
<dbReference type="AlphaFoldDB" id="A0ABD0LRK0"/>
<dbReference type="Proteomes" id="UP001519460">
    <property type="component" value="Unassembled WGS sequence"/>
</dbReference>
<accession>A0ABD0LRK0</accession>
<evidence type="ECO:0000256" key="2">
    <source>
        <dbReference type="ARBA" id="ARBA00023180"/>
    </source>
</evidence>
<name>A0ABD0LRK0_9CAEN</name>
<keyword evidence="2" id="KW-0325">Glycoprotein</keyword>
<organism evidence="5 6">
    <name type="scientific">Batillaria attramentaria</name>
    <dbReference type="NCBI Taxonomy" id="370345"/>
    <lineage>
        <taxon>Eukaryota</taxon>
        <taxon>Metazoa</taxon>
        <taxon>Spiralia</taxon>
        <taxon>Lophotrochozoa</taxon>
        <taxon>Mollusca</taxon>
        <taxon>Gastropoda</taxon>
        <taxon>Caenogastropoda</taxon>
        <taxon>Sorbeoconcha</taxon>
        <taxon>Cerithioidea</taxon>
        <taxon>Batillariidae</taxon>
        <taxon>Batillaria</taxon>
    </lineage>
</organism>
<reference evidence="5 6" key="1">
    <citation type="journal article" date="2023" name="Sci. Data">
        <title>Genome assembly of the Korean intertidal mud-creeper Batillaria attramentaria.</title>
        <authorList>
            <person name="Patra A.K."/>
            <person name="Ho P.T."/>
            <person name="Jun S."/>
            <person name="Lee S.J."/>
            <person name="Kim Y."/>
            <person name="Won Y.J."/>
        </authorList>
    </citation>
    <scope>NUCLEOTIDE SEQUENCE [LARGE SCALE GENOMIC DNA]</scope>
    <source>
        <strain evidence="5">Wonlab-2016</strain>
    </source>
</reference>
<sequence>MTIVGNCPHDNFTDGITNGAEWYPVTGGMQDYNYIYAGCLEVTLEVSCCKFPNASELQRHWEADRDPLLLYLMQINMGVRGIVRDQHNNPVEGAVISIQGRELIKSKTTSQGEYWKLLLPGHYRLLVSTSGCDPKVVPFEVVNGTVTRLDVTIDRQAGGLSGVASSPQSPPFVLGLFAFLVFFHASA</sequence>
<dbReference type="CDD" id="cd11308">
    <property type="entry name" value="Peptidase_M14NE-CP-C_like"/>
    <property type="match status" value="1"/>
</dbReference>
<proteinExistence type="inferred from homology"/>
<comment type="similarity">
    <text evidence="1 3">Belongs to the peptidase M14 family.</text>
</comment>
<dbReference type="PROSITE" id="PS52035">
    <property type="entry name" value="PEPTIDASE_M14"/>
    <property type="match status" value="1"/>
</dbReference>
<evidence type="ECO:0000313" key="6">
    <source>
        <dbReference type="Proteomes" id="UP001519460"/>
    </source>
</evidence>
<dbReference type="Pfam" id="PF00246">
    <property type="entry name" value="Peptidase_M14"/>
    <property type="match status" value="1"/>
</dbReference>
<evidence type="ECO:0000256" key="3">
    <source>
        <dbReference type="PROSITE-ProRule" id="PRU01379"/>
    </source>
</evidence>
<dbReference type="Gene3D" id="2.60.40.1120">
    <property type="entry name" value="Carboxypeptidase-like, regulatory domain"/>
    <property type="match status" value="1"/>
</dbReference>
<dbReference type="PANTHER" id="PTHR11532:SF84">
    <property type="entry name" value="CARBOXYPEPTIDASE M"/>
    <property type="match status" value="1"/>
</dbReference>